<dbReference type="CDD" id="cd00383">
    <property type="entry name" value="trans_reg_C"/>
    <property type="match status" value="1"/>
</dbReference>
<dbReference type="InterPro" id="IPR016032">
    <property type="entry name" value="Sig_transdc_resp-reg_C-effctor"/>
</dbReference>
<keyword evidence="7" id="KW-0804">Transcription</keyword>
<dbReference type="Pfam" id="PF00486">
    <property type="entry name" value="Trans_reg_C"/>
    <property type="match status" value="1"/>
</dbReference>
<dbReference type="Gene3D" id="3.40.50.2300">
    <property type="match status" value="1"/>
</dbReference>
<reference evidence="12 13" key="1">
    <citation type="submission" date="2014-02" db="EMBL/GenBank/DDBJ databases">
        <title>Draft Genome of Hylemonella gracilis isolated from the Niagara River.</title>
        <authorList>
            <person name="Pawlowski D.R."/>
            <person name="Koudelka G.B."/>
        </authorList>
    </citation>
    <scope>NUCLEOTIDE SEQUENCE [LARGE SCALE GENOMIC DNA]</scope>
    <source>
        <strain evidence="12 13">Niagara R</strain>
    </source>
</reference>
<evidence type="ECO:0000256" key="8">
    <source>
        <dbReference type="PROSITE-ProRule" id="PRU00169"/>
    </source>
</evidence>
<feature type="domain" description="Response regulatory" evidence="10">
    <location>
        <begin position="6"/>
        <end position="121"/>
    </location>
</feature>
<evidence type="ECO:0000313" key="12">
    <source>
        <dbReference type="EMBL" id="EYC49848.1"/>
    </source>
</evidence>
<dbReference type="AlphaFoldDB" id="A0A016XF48"/>
<proteinExistence type="predicted"/>
<dbReference type="GO" id="GO:0000156">
    <property type="term" value="F:phosphorelay response regulator activity"/>
    <property type="evidence" value="ECO:0007669"/>
    <property type="project" value="TreeGrafter"/>
</dbReference>
<evidence type="ECO:0000259" key="10">
    <source>
        <dbReference type="PROSITE" id="PS50110"/>
    </source>
</evidence>
<dbReference type="Pfam" id="PF00072">
    <property type="entry name" value="Response_reg"/>
    <property type="match status" value="1"/>
</dbReference>
<evidence type="ECO:0000256" key="3">
    <source>
        <dbReference type="ARBA" id="ARBA00022553"/>
    </source>
</evidence>
<dbReference type="FunFam" id="3.40.50.2300:FF:000001">
    <property type="entry name" value="DNA-binding response regulator PhoB"/>
    <property type="match status" value="1"/>
</dbReference>
<feature type="modified residue" description="4-aspartylphosphate" evidence="8">
    <location>
        <position position="55"/>
    </location>
</feature>
<dbReference type="EMBL" id="JEMG01000001">
    <property type="protein sequence ID" value="EYC49848.1"/>
    <property type="molecule type" value="Genomic_DNA"/>
</dbReference>
<dbReference type="PROSITE" id="PS51755">
    <property type="entry name" value="OMPR_PHOB"/>
    <property type="match status" value="1"/>
</dbReference>
<dbReference type="InterPro" id="IPR001867">
    <property type="entry name" value="OmpR/PhoB-type_DNA-bd"/>
</dbReference>
<evidence type="ECO:0000259" key="11">
    <source>
        <dbReference type="PROSITE" id="PS51755"/>
    </source>
</evidence>
<keyword evidence="3 8" id="KW-0597">Phosphoprotein</keyword>
<evidence type="ECO:0000256" key="9">
    <source>
        <dbReference type="PROSITE-ProRule" id="PRU01091"/>
    </source>
</evidence>
<evidence type="ECO:0000256" key="2">
    <source>
        <dbReference type="ARBA" id="ARBA00022490"/>
    </source>
</evidence>
<evidence type="ECO:0000313" key="13">
    <source>
        <dbReference type="Proteomes" id="UP000023268"/>
    </source>
</evidence>
<keyword evidence="5" id="KW-0805">Transcription regulation</keyword>
<dbReference type="GO" id="GO:0005829">
    <property type="term" value="C:cytosol"/>
    <property type="evidence" value="ECO:0007669"/>
    <property type="project" value="TreeGrafter"/>
</dbReference>
<dbReference type="SMART" id="SM00862">
    <property type="entry name" value="Trans_reg_C"/>
    <property type="match status" value="1"/>
</dbReference>
<feature type="domain" description="OmpR/PhoB-type" evidence="11">
    <location>
        <begin position="137"/>
        <end position="237"/>
    </location>
</feature>
<dbReference type="GO" id="GO:0006355">
    <property type="term" value="P:regulation of DNA-templated transcription"/>
    <property type="evidence" value="ECO:0007669"/>
    <property type="project" value="InterPro"/>
</dbReference>
<dbReference type="InterPro" id="IPR036388">
    <property type="entry name" value="WH-like_DNA-bd_sf"/>
</dbReference>
<accession>A0A016XF48</accession>
<dbReference type="SUPFAM" id="SSF46894">
    <property type="entry name" value="C-terminal effector domain of the bipartite response regulators"/>
    <property type="match status" value="1"/>
</dbReference>
<evidence type="ECO:0000256" key="1">
    <source>
        <dbReference type="ARBA" id="ARBA00004496"/>
    </source>
</evidence>
<comment type="subcellular location">
    <subcellularLocation>
        <location evidence="1">Cytoplasm</location>
    </subcellularLocation>
</comment>
<dbReference type="SMART" id="SM00448">
    <property type="entry name" value="REC"/>
    <property type="match status" value="1"/>
</dbReference>
<sequence length="247" mass="27612">MERIDRILVVDDDPDIRGLLAEYLGGQGLRADCAADGRQMRAALRAAPVDLVVLDLMLPGEDGLSLLRWLRDSAWARVPVLMLTARGDKVDRIIGLEMGADDYLPKPFEPRELVARIRAVLRRTRALPAGAGADDDIPCLAFGSWRLDTVARHLLDVQGAVTSLSGAEYALLRFLLRHPQRIVNRDQLLAQLAGRDAEVYDRSIDLRVSRLRRRLGDDAREPAYIKTVRNEGYVFCMSVSPCEQVTR</sequence>
<evidence type="ECO:0000256" key="6">
    <source>
        <dbReference type="ARBA" id="ARBA00023125"/>
    </source>
</evidence>
<name>A0A016XF48_9BURK</name>
<dbReference type="Proteomes" id="UP000023268">
    <property type="component" value="Unassembled WGS sequence"/>
</dbReference>
<organism evidence="12 13">
    <name type="scientific">Hylemonella gracilis str. Niagara R</name>
    <dbReference type="NCBI Taxonomy" id="1458275"/>
    <lineage>
        <taxon>Bacteria</taxon>
        <taxon>Pseudomonadati</taxon>
        <taxon>Pseudomonadota</taxon>
        <taxon>Betaproteobacteria</taxon>
        <taxon>Burkholderiales</taxon>
        <taxon>Comamonadaceae</taxon>
        <taxon>Hylemonella</taxon>
    </lineage>
</organism>
<dbReference type="RefSeq" id="WP_035603969.1">
    <property type="nucleotide sequence ID" value="NZ_JEMG01000001.1"/>
</dbReference>
<evidence type="ECO:0000256" key="5">
    <source>
        <dbReference type="ARBA" id="ARBA00023015"/>
    </source>
</evidence>
<dbReference type="FunFam" id="1.10.10.10:FF:000099">
    <property type="entry name" value="Two-component system response regulator TorR"/>
    <property type="match status" value="1"/>
</dbReference>
<dbReference type="eggNOG" id="COG0745">
    <property type="taxonomic scope" value="Bacteria"/>
</dbReference>
<evidence type="ECO:0000256" key="4">
    <source>
        <dbReference type="ARBA" id="ARBA00023012"/>
    </source>
</evidence>
<dbReference type="PANTHER" id="PTHR48111">
    <property type="entry name" value="REGULATOR OF RPOS"/>
    <property type="match status" value="1"/>
</dbReference>
<keyword evidence="2" id="KW-0963">Cytoplasm</keyword>
<dbReference type="Gene3D" id="6.10.250.690">
    <property type="match status" value="1"/>
</dbReference>
<evidence type="ECO:0000256" key="7">
    <source>
        <dbReference type="ARBA" id="ARBA00023163"/>
    </source>
</evidence>
<dbReference type="GO" id="GO:0000976">
    <property type="term" value="F:transcription cis-regulatory region binding"/>
    <property type="evidence" value="ECO:0007669"/>
    <property type="project" value="TreeGrafter"/>
</dbReference>
<dbReference type="PROSITE" id="PS50110">
    <property type="entry name" value="RESPONSE_REGULATORY"/>
    <property type="match status" value="1"/>
</dbReference>
<dbReference type="PANTHER" id="PTHR48111:SF4">
    <property type="entry name" value="DNA-BINDING DUAL TRANSCRIPTIONAL REGULATOR OMPR"/>
    <property type="match status" value="1"/>
</dbReference>
<dbReference type="InterPro" id="IPR001789">
    <property type="entry name" value="Sig_transdc_resp-reg_receiver"/>
</dbReference>
<comment type="caution">
    <text evidence="12">The sequence shown here is derived from an EMBL/GenBank/DDBJ whole genome shotgun (WGS) entry which is preliminary data.</text>
</comment>
<dbReference type="Gene3D" id="1.10.10.10">
    <property type="entry name" value="Winged helix-like DNA-binding domain superfamily/Winged helix DNA-binding domain"/>
    <property type="match status" value="1"/>
</dbReference>
<keyword evidence="6 9" id="KW-0238">DNA-binding</keyword>
<dbReference type="STRING" id="1458275.AZ34_01350"/>
<dbReference type="InterPro" id="IPR039420">
    <property type="entry name" value="WalR-like"/>
</dbReference>
<keyword evidence="4" id="KW-0902">Two-component regulatory system</keyword>
<dbReference type="InterPro" id="IPR011006">
    <property type="entry name" value="CheY-like_superfamily"/>
</dbReference>
<dbReference type="SUPFAM" id="SSF52172">
    <property type="entry name" value="CheY-like"/>
    <property type="match status" value="1"/>
</dbReference>
<protein>
    <submittedName>
        <fullName evidence="12">Chemotaxis protein CheY</fullName>
    </submittedName>
</protein>
<dbReference type="GO" id="GO:0032993">
    <property type="term" value="C:protein-DNA complex"/>
    <property type="evidence" value="ECO:0007669"/>
    <property type="project" value="TreeGrafter"/>
</dbReference>
<gene>
    <name evidence="12" type="ORF">AZ34_01350</name>
</gene>
<feature type="DNA-binding region" description="OmpR/PhoB-type" evidence="9">
    <location>
        <begin position="137"/>
        <end position="237"/>
    </location>
</feature>
<dbReference type="OrthoDB" id="165980at2"/>